<dbReference type="AlphaFoldDB" id="A0A1G4I1U9"/>
<keyword evidence="1" id="KW-0175">Coiled coil</keyword>
<dbReference type="EMBL" id="CZPT02000357">
    <property type="protein sequence ID" value="SCU65655.1"/>
    <property type="molecule type" value="Genomic_DNA"/>
</dbReference>
<feature type="coiled-coil region" evidence="1">
    <location>
        <begin position="67"/>
        <end position="94"/>
    </location>
</feature>
<evidence type="ECO:0000256" key="1">
    <source>
        <dbReference type="SAM" id="Coils"/>
    </source>
</evidence>
<organism evidence="3 4">
    <name type="scientific">Trypanosoma equiperdum</name>
    <dbReference type="NCBI Taxonomy" id="5694"/>
    <lineage>
        <taxon>Eukaryota</taxon>
        <taxon>Discoba</taxon>
        <taxon>Euglenozoa</taxon>
        <taxon>Kinetoplastea</taxon>
        <taxon>Metakinetoplastina</taxon>
        <taxon>Trypanosomatida</taxon>
        <taxon>Trypanosomatidae</taxon>
        <taxon>Trypanosoma</taxon>
    </lineage>
</organism>
<dbReference type="GO" id="GO:0005815">
    <property type="term" value="C:microtubule organizing center"/>
    <property type="evidence" value="ECO:0007669"/>
    <property type="project" value="TreeGrafter"/>
</dbReference>
<dbReference type="GeneID" id="92381528"/>
<dbReference type="RefSeq" id="XP_067077222.1">
    <property type="nucleotide sequence ID" value="XM_067221121.1"/>
</dbReference>
<protein>
    <submittedName>
        <fullName evidence="3">Uncharacterized protein</fullName>
    </submittedName>
</protein>
<evidence type="ECO:0000256" key="2">
    <source>
        <dbReference type="SAM" id="MobiDB-lite"/>
    </source>
</evidence>
<accession>A0A1G4I1U9</accession>
<proteinExistence type="predicted"/>
<sequence length="608" mass="68363">MPTTADIAQSTTEPLRERLRRTTVPSSVTTTSSTAEDTGSGTEESCTTLLRGDPQLAAVLGTLPSSSRELLRRIEQQKDEITVLKEENTRLRAREVEVSALTLRLQQQFSATQLQVDRLKSQIRMELINPVTEDEYRAIEALEESKRDLLDTVKCGIFQQLGSMRASRDTAVRRASELATEVARVTDENKELQQRIKETETVLDVERQSFRRQLQEAEQRGSLVTELEGKLRDVETRLKNAYIDQEQFLTAKLNASVKTEDATRLTLRVREAEMDVERYKTAAECSEQKLDILKGEYYELKLKNTQRIMELEACLRAAEEKLKTLSDLELESELFISNLAQQADGQLTFSSMSAPSAGGGVVGDKAAPTSTNALSSYESWLALPRSRKLAHTLTVTKRCLNLENRLTALQHDIEFKDKQLARLQTSLEMAREALNNTNSPFAMVERTVEKLTADNEELHNKVMNLSEENALLRQRLEQRTTDVQVLCNHRKELLRIQRILRRLGLENQVADSASLPCGTNRKVQRPHDQGEVDATGELGGSGYRLTTAHFESPTDPSKQYSRYPTDDSLRTTAETKMSATECNMQQTIGTEGNSFNAVVTPGVIQFSS</sequence>
<gene>
    <name evidence="3" type="ORF">TEOVI_000759400</name>
</gene>
<feature type="coiled-coil region" evidence="1">
    <location>
        <begin position="175"/>
        <end position="331"/>
    </location>
</feature>
<feature type="compositionally biased region" description="Polar residues" evidence="2">
    <location>
        <begin position="1"/>
        <end position="10"/>
    </location>
</feature>
<dbReference type="PANTHER" id="PTHR18950">
    <property type="entry name" value="PROGESTERONE-INDUCED BLOCKING FACTOR 1"/>
    <property type="match status" value="1"/>
</dbReference>
<dbReference type="InterPro" id="IPR026205">
    <property type="entry name" value="PIBF1"/>
</dbReference>
<comment type="caution">
    <text evidence="3">The sequence shown here is derived from an EMBL/GenBank/DDBJ whole genome shotgun (WGS) entry which is preliminary data.</text>
</comment>
<dbReference type="VEuPathDB" id="TriTrypDB:TEOVI_000759400"/>
<dbReference type="PANTHER" id="PTHR18950:SF0">
    <property type="entry name" value="PROGESTERONE IMMUNOMODULATORY BINDING FACTOR 1"/>
    <property type="match status" value="1"/>
</dbReference>
<feature type="region of interest" description="Disordered" evidence="2">
    <location>
        <begin position="1"/>
        <end position="46"/>
    </location>
</feature>
<feature type="region of interest" description="Disordered" evidence="2">
    <location>
        <begin position="516"/>
        <end position="542"/>
    </location>
</feature>
<feature type="compositionally biased region" description="Low complexity" evidence="2">
    <location>
        <begin position="22"/>
        <end position="45"/>
    </location>
</feature>
<dbReference type="GO" id="GO:0060271">
    <property type="term" value="P:cilium assembly"/>
    <property type="evidence" value="ECO:0007669"/>
    <property type="project" value="TreeGrafter"/>
</dbReference>
<keyword evidence="4" id="KW-1185">Reference proteome</keyword>
<dbReference type="Proteomes" id="UP000195570">
    <property type="component" value="Unassembled WGS sequence"/>
</dbReference>
<feature type="coiled-coil region" evidence="1">
    <location>
        <begin position="399"/>
        <end position="475"/>
    </location>
</feature>
<reference evidence="3" key="1">
    <citation type="submission" date="2016-09" db="EMBL/GenBank/DDBJ databases">
        <authorList>
            <person name="Hebert L."/>
            <person name="Moumen B."/>
        </authorList>
    </citation>
    <scope>NUCLEOTIDE SEQUENCE [LARGE SCALE GENOMIC DNA]</scope>
    <source>
        <strain evidence="3">OVI</strain>
    </source>
</reference>
<evidence type="ECO:0000313" key="4">
    <source>
        <dbReference type="Proteomes" id="UP000195570"/>
    </source>
</evidence>
<evidence type="ECO:0000313" key="3">
    <source>
        <dbReference type="EMBL" id="SCU65655.1"/>
    </source>
</evidence>
<name>A0A1G4I1U9_TRYEQ</name>